<accession>A0A0F9R3H9</accession>
<protein>
    <submittedName>
        <fullName evidence="1">Uncharacterized protein</fullName>
    </submittedName>
</protein>
<organism evidence="1">
    <name type="scientific">marine sediment metagenome</name>
    <dbReference type="NCBI Taxonomy" id="412755"/>
    <lineage>
        <taxon>unclassified sequences</taxon>
        <taxon>metagenomes</taxon>
        <taxon>ecological metagenomes</taxon>
    </lineage>
</organism>
<reference evidence="1" key="1">
    <citation type="journal article" date="2015" name="Nature">
        <title>Complex archaea that bridge the gap between prokaryotes and eukaryotes.</title>
        <authorList>
            <person name="Spang A."/>
            <person name="Saw J.H."/>
            <person name="Jorgensen S.L."/>
            <person name="Zaremba-Niedzwiedzka K."/>
            <person name="Martijn J."/>
            <person name="Lind A.E."/>
            <person name="van Eijk R."/>
            <person name="Schleper C."/>
            <person name="Guy L."/>
            <person name="Ettema T.J."/>
        </authorList>
    </citation>
    <scope>NUCLEOTIDE SEQUENCE</scope>
</reference>
<evidence type="ECO:0000313" key="1">
    <source>
        <dbReference type="EMBL" id="KKN49319.1"/>
    </source>
</evidence>
<gene>
    <name evidence="1" type="ORF">LCGC14_0644180</name>
</gene>
<sequence length="57" mass="6177">MVNTQLKCPNCGENAIERSEGEPTWDEGIPVACTDLENCACGHLAIDCDCILHKGEE</sequence>
<name>A0A0F9R3H9_9ZZZZ</name>
<comment type="caution">
    <text evidence="1">The sequence shown here is derived from an EMBL/GenBank/DDBJ whole genome shotgun (WGS) entry which is preliminary data.</text>
</comment>
<proteinExistence type="predicted"/>
<dbReference type="AlphaFoldDB" id="A0A0F9R3H9"/>
<dbReference type="EMBL" id="LAZR01001173">
    <property type="protein sequence ID" value="KKN49319.1"/>
    <property type="molecule type" value="Genomic_DNA"/>
</dbReference>